<dbReference type="EC" id="5.6.2.4" evidence="11"/>
<comment type="function">
    <text evidence="11">Initiates the restart of stalled replication forks, which reloads the replicative helicase on sites other than the origin of replication. Recognizes and binds to abandoned replication forks and remodels them to uncover a helicase loading site. Promotes assembly of the primosome at these replication forks.</text>
</comment>
<dbReference type="SUPFAM" id="SSF52540">
    <property type="entry name" value="P-loop containing nucleoside triphosphate hydrolases"/>
    <property type="match status" value="2"/>
</dbReference>
<name>A0ABU0YNZ5_9PROT</name>
<dbReference type="SMART" id="SM00487">
    <property type="entry name" value="DEXDc"/>
    <property type="match status" value="1"/>
</dbReference>
<dbReference type="HAMAP" id="MF_00983">
    <property type="entry name" value="PriA"/>
    <property type="match status" value="1"/>
</dbReference>
<evidence type="ECO:0000256" key="2">
    <source>
        <dbReference type="ARBA" id="ARBA00022705"/>
    </source>
</evidence>
<comment type="similarity">
    <text evidence="11">Belongs to the helicase family. PriA subfamily.</text>
</comment>
<gene>
    <name evidence="11" type="primary">priA</name>
    <name evidence="13" type="ORF">Q8A70_17280</name>
</gene>
<dbReference type="Pfam" id="PF00270">
    <property type="entry name" value="DEAD"/>
    <property type="match status" value="1"/>
</dbReference>
<keyword evidence="3 11" id="KW-0479">Metal-binding</keyword>
<dbReference type="GO" id="GO:0016787">
    <property type="term" value="F:hydrolase activity"/>
    <property type="evidence" value="ECO:0007669"/>
    <property type="project" value="UniProtKB-KW"/>
</dbReference>
<evidence type="ECO:0000256" key="9">
    <source>
        <dbReference type="ARBA" id="ARBA00023125"/>
    </source>
</evidence>
<comment type="subunit">
    <text evidence="11">Component of the replication restart primosome.</text>
</comment>
<comment type="catalytic activity">
    <reaction evidence="11">
        <text>Couples ATP hydrolysis with the unwinding of duplex DNA by translocating in the 3'-5' direction.</text>
        <dbReference type="EC" id="5.6.2.4"/>
    </reaction>
</comment>
<dbReference type="Gene3D" id="3.40.1440.60">
    <property type="entry name" value="PriA, 3(prime) DNA-binding domain"/>
    <property type="match status" value="1"/>
</dbReference>
<dbReference type="Proteomes" id="UP001230156">
    <property type="component" value="Unassembled WGS sequence"/>
</dbReference>
<keyword evidence="4 11" id="KW-0547">Nucleotide-binding</keyword>
<dbReference type="PANTHER" id="PTHR30580:SF0">
    <property type="entry name" value="PRIMOSOMAL PROTEIN N"/>
    <property type="match status" value="1"/>
</dbReference>
<dbReference type="EMBL" id="JAUYVI010000005">
    <property type="protein sequence ID" value="MDQ7249444.1"/>
    <property type="molecule type" value="Genomic_DNA"/>
</dbReference>
<keyword evidence="10 11" id="KW-0413">Isomerase</keyword>
<dbReference type="InterPro" id="IPR011545">
    <property type="entry name" value="DEAD/DEAH_box_helicase_dom"/>
</dbReference>
<dbReference type="InterPro" id="IPR041222">
    <property type="entry name" value="PriA_3primeBD"/>
</dbReference>
<dbReference type="InterPro" id="IPR005259">
    <property type="entry name" value="PriA"/>
</dbReference>
<dbReference type="CDD" id="cd17929">
    <property type="entry name" value="DEXHc_priA"/>
    <property type="match status" value="1"/>
</dbReference>
<evidence type="ECO:0000256" key="5">
    <source>
        <dbReference type="ARBA" id="ARBA00022801"/>
    </source>
</evidence>
<feature type="binding site" evidence="11">
    <location>
        <position position="433"/>
    </location>
    <ligand>
        <name>Zn(2+)</name>
        <dbReference type="ChEBI" id="CHEBI:29105"/>
        <label>2</label>
    </ligand>
</feature>
<dbReference type="Pfam" id="PF18074">
    <property type="entry name" value="PriA_C"/>
    <property type="match status" value="1"/>
</dbReference>
<dbReference type="SMART" id="SM00490">
    <property type="entry name" value="HELICc"/>
    <property type="match status" value="1"/>
</dbReference>
<feature type="binding site" evidence="11">
    <location>
        <position position="430"/>
    </location>
    <ligand>
        <name>Zn(2+)</name>
        <dbReference type="ChEBI" id="CHEBI:29105"/>
        <label>2</label>
    </ligand>
</feature>
<dbReference type="NCBIfam" id="NF004070">
    <property type="entry name" value="PRK05580.2-2"/>
    <property type="match status" value="1"/>
</dbReference>
<feature type="binding site" evidence="11">
    <location>
        <position position="448"/>
    </location>
    <ligand>
        <name>Zn(2+)</name>
        <dbReference type="ChEBI" id="CHEBI:29105"/>
        <label>2</label>
    </ligand>
</feature>
<keyword evidence="1 11" id="KW-0639">Primosome</keyword>
<keyword evidence="2 11" id="KW-0235">DNA replication</keyword>
<reference evidence="14" key="1">
    <citation type="submission" date="2023-08" db="EMBL/GenBank/DDBJ databases">
        <title>Rhodospirillaceae gen. nov., a novel taxon isolated from the Yangtze River Yuezi River estuary sludge.</title>
        <authorList>
            <person name="Ruan L."/>
        </authorList>
    </citation>
    <scope>NUCLEOTIDE SEQUENCE [LARGE SCALE GENOMIC DNA]</scope>
    <source>
        <strain evidence="14">R-7</strain>
    </source>
</reference>
<evidence type="ECO:0000259" key="12">
    <source>
        <dbReference type="PROSITE" id="PS51192"/>
    </source>
</evidence>
<proteinExistence type="inferred from homology"/>
<evidence type="ECO:0000313" key="13">
    <source>
        <dbReference type="EMBL" id="MDQ7249444.1"/>
    </source>
</evidence>
<evidence type="ECO:0000256" key="7">
    <source>
        <dbReference type="ARBA" id="ARBA00022833"/>
    </source>
</evidence>
<dbReference type="PANTHER" id="PTHR30580">
    <property type="entry name" value="PRIMOSOMAL PROTEIN N"/>
    <property type="match status" value="1"/>
</dbReference>
<dbReference type="InterPro" id="IPR040498">
    <property type="entry name" value="PriA_CRR"/>
</dbReference>
<evidence type="ECO:0000256" key="3">
    <source>
        <dbReference type="ARBA" id="ARBA00022723"/>
    </source>
</evidence>
<keyword evidence="5 11" id="KW-0378">Hydrolase</keyword>
<dbReference type="InterPro" id="IPR042115">
    <property type="entry name" value="PriA_3primeBD_sf"/>
</dbReference>
<evidence type="ECO:0000256" key="1">
    <source>
        <dbReference type="ARBA" id="ARBA00022515"/>
    </source>
</evidence>
<dbReference type="InterPro" id="IPR027417">
    <property type="entry name" value="P-loop_NTPase"/>
</dbReference>
<feature type="domain" description="Helicase ATP-binding" evidence="12">
    <location>
        <begin position="194"/>
        <end position="360"/>
    </location>
</feature>
<comment type="catalytic activity">
    <reaction evidence="11">
        <text>ATP + H2O = ADP + phosphate + H(+)</text>
        <dbReference type="Rhea" id="RHEA:13065"/>
        <dbReference type="ChEBI" id="CHEBI:15377"/>
        <dbReference type="ChEBI" id="CHEBI:15378"/>
        <dbReference type="ChEBI" id="CHEBI:30616"/>
        <dbReference type="ChEBI" id="CHEBI:43474"/>
        <dbReference type="ChEBI" id="CHEBI:456216"/>
        <dbReference type="EC" id="5.6.2.4"/>
    </reaction>
</comment>
<dbReference type="InterPro" id="IPR014001">
    <property type="entry name" value="Helicase_ATP-bd"/>
</dbReference>
<evidence type="ECO:0000313" key="14">
    <source>
        <dbReference type="Proteomes" id="UP001230156"/>
    </source>
</evidence>
<comment type="caution">
    <text evidence="13">The sequence shown here is derived from an EMBL/GenBank/DDBJ whole genome shotgun (WGS) entry which is preliminary data.</text>
</comment>
<evidence type="ECO:0000256" key="8">
    <source>
        <dbReference type="ARBA" id="ARBA00022840"/>
    </source>
</evidence>
<accession>A0ABU0YNZ5</accession>
<dbReference type="Gene3D" id="3.40.50.300">
    <property type="entry name" value="P-loop containing nucleotide triphosphate hydrolases"/>
    <property type="match status" value="2"/>
</dbReference>
<sequence>MSVLIPLALFTAYDYAVPEGLPLAPGDFVAVPLGRRTVMGVVWGDGDDSVPAAKLRAVEARLELPAMPEVSRRFIDWVANYCMAPIGSVLRMAMSVPEALEPEKPIKAWQLGDAESGKMTAVRQRVLTALENGPPLTSGDLARAASCTAGVVAEMARLGMLRAVALPARRPFGRPDADRPGPTLSEAQRAAVDALAPLTPGVTLLNGVTGSGKTEVYFEAIASCLRAGRQALVMLPEIALSAQWLGRFEERFGAAPAQWHSELTQAERRVTWRAVLDGEAKVVVGARSALFLPFADLGLIIVDEEHEPAFKQEDGVIYQARDMAVVRGHLAKIPVVLASATPSLESIVNTDQGRYRLLELPDRHGGAELPAVTLIDLRRDKPERQQWLSPSLIRAVNETLADQGQAILFLNRRGYAPLTLCRDCGHRMQCPNCTTWLVEHRYSARLQCHHCGYQIQMPKACPACQHEGTFAACGPGVERLAEEAALLFPNARRMVLTSDTVGGPKKATELIRMITEREVDLIIGTQIIAKGHHFPHLTLVGVVDADLGLSGGDLRAAERTYQLLHQVAGRAGRAERSGRVLIQTYDPARPVMEALKDHDQARFLKIEEEDRRQAGMPPFGRLAALIISGSDDGAVEKQVRMMAAHAPRVDGVSVLGPAPAPLAMLRGRHRRRFLVKCRRDVAPQGFIRQWLRGLKWPGDLRLQIDIDPYSFL</sequence>
<evidence type="ECO:0000256" key="10">
    <source>
        <dbReference type="ARBA" id="ARBA00023235"/>
    </source>
</evidence>
<evidence type="ECO:0000256" key="4">
    <source>
        <dbReference type="ARBA" id="ARBA00022741"/>
    </source>
</evidence>
<feature type="binding site" evidence="11">
    <location>
        <position position="451"/>
    </location>
    <ligand>
        <name>Zn(2+)</name>
        <dbReference type="ChEBI" id="CHEBI:29105"/>
        <label>2</label>
    </ligand>
</feature>
<keyword evidence="6 11" id="KW-0347">Helicase</keyword>
<dbReference type="InterPro" id="IPR001650">
    <property type="entry name" value="Helicase_C-like"/>
</dbReference>
<dbReference type="RefSeq" id="WP_379957425.1">
    <property type="nucleotide sequence ID" value="NZ_JAUYVI010000005.1"/>
</dbReference>
<dbReference type="Pfam" id="PF17764">
    <property type="entry name" value="PriA_3primeBD"/>
    <property type="match status" value="1"/>
</dbReference>
<dbReference type="InterPro" id="IPR041236">
    <property type="entry name" value="PriA_C"/>
</dbReference>
<keyword evidence="7 11" id="KW-0862">Zinc</keyword>
<keyword evidence="9 11" id="KW-0238">DNA-binding</keyword>
<feature type="binding site" evidence="11">
    <location>
        <position position="424"/>
    </location>
    <ligand>
        <name>Zn(2+)</name>
        <dbReference type="ChEBI" id="CHEBI:29105"/>
        <label>1</label>
    </ligand>
</feature>
<protein>
    <recommendedName>
        <fullName evidence="11">Replication restart protein PriA</fullName>
    </recommendedName>
    <alternativeName>
        <fullName evidence="11">ATP-dependent DNA helicase PriA</fullName>
        <ecNumber evidence="11">5.6.2.4</ecNumber>
    </alternativeName>
    <alternativeName>
        <fullName evidence="11">DNA 3'-5' helicase PriA</fullName>
    </alternativeName>
</protein>
<dbReference type="Pfam" id="PF18319">
    <property type="entry name" value="Zn_ribbon_PriA"/>
    <property type="match status" value="1"/>
</dbReference>
<keyword evidence="8 11" id="KW-0067">ATP-binding</keyword>
<evidence type="ECO:0000256" key="11">
    <source>
        <dbReference type="HAMAP-Rule" id="MF_00983"/>
    </source>
</evidence>
<keyword evidence="14" id="KW-1185">Reference proteome</keyword>
<feature type="binding site" evidence="11">
    <location>
        <position position="461"/>
    </location>
    <ligand>
        <name>Zn(2+)</name>
        <dbReference type="ChEBI" id="CHEBI:29105"/>
        <label>1</label>
    </ligand>
</feature>
<dbReference type="PROSITE" id="PS51192">
    <property type="entry name" value="HELICASE_ATP_BIND_1"/>
    <property type="match status" value="1"/>
</dbReference>
<feature type="binding site" evidence="11">
    <location>
        <position position="421"/>
    </location>
    <ligand>
        <name>Zn(2+)</name>
        <dbReference type="ChEBI" id="CHEBI:29105"/>
        <label>1</label>
    </ligand>
</feature>
<organism evidence="13 14">
    <name type="scientific">Dongia sedimenti</name>
    <dbReference type="NCBI Taxonomy" id="3064282"/>
    <lineage>
        <taxon>Bacteria</taxon>
        <taxon>Pseudomonadati</taxon>
        <taxon>Pseudomonadota</taxon>
        <taxon>Alphaproteobacteria</taxon>
        <taxon>Rhodospirillales</taxon>
        <taxon>Dongiaceae</taxon>
        <taxon>Dongia</taxon>
    </lineage>
</organism>
<evidence type="ECO:0000256" key="6">
    <source>
        <dbReference type="ARBA" id="ARBA00022806"/>
    </source>
</evidence>
<feature type="binding site" evidence="11">
    <location>
        <position position="464"/>
    </location>
    <ligand>
        <name>Zn(2+)</name>
        <dbReference type="ChEBI" id="CHEBI:29105"/>
        <label>1</label>
    </ligand>
</feature>
<comment type="cofactor">
    <cofactor evidence="11">
        <name>Zn(2+)</name>
        <dbReference type="ChEBI" id="CHEBI:29105"/>
    </cofactor>
    <text evidence="11">Binds 2 zinc ions per subunit.</text>
</comment>
<dbReference type="NCBIfam" id="TIGR00595">
    <property type="entry name" value="priA"/>
    <property type="match status" value="1"/>
</dbReference>